<reference evidence="3" key="1">
    <citation type="journal article" date="2008" name="Insect Biochem. Mol. Biol.">
        <title>The genome of a lepidopteran model insect, the silkworm Bombyx mori.</title>
        <authorList>
            <consortium name="International Silkworm Genome Consortium"/>
        </authorList>
    </citation>
    <scope>NUCLEOTIDE SEQUENCE [LARGE SCALE GENOMIC DNA]</scope>
    <source>
        <strain evidence="3">p50T</strain>
    </source>
</reference>
<sequence length="624" mass="73264">MGDFNGQIGECRSGEEYIIGRYGNGNRSKNGQHLVNFGLENKLSILNSFFKKKNNKKWTWTSPNGLFKNEIDYIMTNKSKVFKDLSVLHNFNFNSDHKMIRATLRASHTKKSRRLQTGLTPYVDIKNNLEIMNNLKEFLERREQKEYNKAIETTYCYFVNTLKTVARKVSTNNKSTLPTETIILLKERKLFLQGNKDKGTRKEIAEISKNINKNIRKDRKQKRANTFQYHIKKTGGVKKAFKELESKKNWMPNIKDRQGRNFNKAFDSLEHHYIWESLEQQGVHKKYIRILKNIYGKSTAQIKLEKLGEEFPIERGVRQGDPISPKIFSAVLELIFRKLDWDNFGLNVNGDKLSHLRFADDLILFSECPMILERMLQQLADESANAGLTMNITKTKVMSNSSQKNAIAVNNQELEYVSEYVYLGQLVSPTESMQKEIERRIANTWKKFWSLSAVMKNKEMPMAEKRKVFNVCILPCLVYGCQTWALTEKQQNKLNICQNGIERSVLGVRRRDKIELKKIKGETKFGKVQSICRKLKWRWTGHMMREKKEKWTRIITEWYPRENKRIRGRQPKRWEDDLKQVAGPGWLRTAKDKSKWKSLEEAFVERQAVKRRDKPNAEICFSIS</sequence>
<evidence type="ECO:0000259" key="1">
    <source>
        <dbReference type="PROSITE" id="PS50878"/>
    </source>
</evidence>
<dbReference type="Gene3D" id="3.60.10.10">
    <property type="entry name" value="Endonuclease/exonuclease/phosphatase"/>
    <property type="match status" value="1"/>
</dbReference>
<dbReference type="Proteomes" id="UP000005204">
    <property type="component" value="Unassembled WGS sequence"/>
</dbReference>
<dbReference type="GO" id="GO:0071897">
    <property type="term" value="P:DNA biosynthetic process"/>
    <property type="evidence" value="ECO:0007669"/>
    <property type="project" value="UniProtKB-ARBA"/>
</dbReference>
<reference evidence="2" key="2">
    <citation type="submission" date="2022-06" db="UniProtKB">
        <authorList>
            <consortium name="EnsemblMetazoa"/>
        </authorList>
    </citation>
    <scope>IDENTIFICATION</scope>
    <source>
        <strain evidence="2">p50T (Dazao)</strain>
    </source>
</reference>
<dbReference type="EnsemblMetazoa" id="XM_038018424.1">
    <property type="protein sequence ID" value="XP_037874352.1"/>
    <property type="gene ID" value="LOC119630105"/>
</dbReference>
<evidence type="ECO:0000313" key="2">
    <source>
        <dbReference type="EnsemblMetazoa" id="XP_037874352.1"/>
    </source>
</evidence>
<dbReference type="PANTHER" id="PTHR47027">
    <property type="entry name" value="REVERSE TRANSCRIPTASE DOMAIN-CONTAINING PROTEIN"/>
    <property type="match status" value="1"/>
</dbReference>
<dbReference type="InterPro" id="IPR043502">
    <property type="entry name" value="DNA/RNA_pol_sf"/>
</dbReference>
<protein>
    <recommendedName>
        <fullName evidence="1">Reverse transcriptase domain-containing protein</fullName>
    </recommendedName>
</protein>
<name>A0A8R2M4F4_BOMMO</name>
<feature type="domain" description="Reverse transcriptase" evidence="1">
    <location>
        <begin position="140"/>
        <end position="427"/>
    </location>
</feature>
<dbReference type="Pfam" id="PF00078">
    <property type="entry name" value="RVT_1"/>
    <property type="match status" value="1"/>
</dbReference>
<organism evidence="2 3">
    <name type="scientific">Bombyx mori</name>
    <name type="common">Silk moth</name>
    <dbReference type="NCBI Taxonomy" id="7091"/>
    <lineage>
        <taxon>Eukaryota</taxon>
        <taxon>Metazoa</taxon>
        <taxon>Ecdysozoa</taxon>
        <taxon>Arthropoda</taxon>
        <taxon>Hexapoda</taxon>
        <taxon>Insecta</taxon>
        <taxon>Pterygota</taxon>
        <taxon>Neoptera</taxon>
        <taxon>Endopterygota</taxon>
        <taxon>Lepidoptera</taxon>
        <taxon>Glossata</taxon>
        <taxon>Ditrysia</taxon>
        <taxon>Bombycoidea</taxon>
        <taxon>Bombycidae</taxon>
        <taxon>Bombycinae</taxon>
        <taxon>Bombyx</taxon>
    </lineage>
</organism>
<dbReference type="AlphaFoldDB" id="A0A8R2M4F4"/>
<dbReference type="SUPFAM" id="SSF56219">
    <property type="entry name" value="DNase I-like"/>
    <property type="match status" value="1"/>
</dbReference>
<proteinExistence type="predicted"/>
<dbReference type="InterPro" id="IPR000477">
    <property type="entry name" value="RT_dom"/>
</dbReference>
<keyword evidence="3" id="KW-1185">Reference proteome</keyword>
<dbReference type="PROSITE" id="PS50878">
    <property type="entry name" value="RT_POL"/>
    <property type="match status" value="1"/>
</dbReference>
<dbReference type="SUPFAM" id="SSF56672">
    <property type="entry name" value="DNA/RNA polymerases"/>
    <property type="match status" value="1"/>
</dbReference>
<dbReference type="InterPro" id="IPR036691">
    <property type="entry name" value="Endo/exonu/phosph_ase_sf"/>
</dbReference>
<accession>A0A8R2M4F4</accession>
<evidence type="ECO:0000313" key="3">
    <source>
        <dbReference type="Proteomes" id="UP000005204"/>
    </source>
</evidence>
<dbReference type="PANTHER" id="PTHR47027:SF20">
    <property type="entry name" value="REVERSE TRANSCRIPTASE-LIKE PROTEIN WITH RNA-DIRECTED DNA POLYMERASE DOMAIN"/>
    <property type="match status" value="1"/>
</dbReference>